<name>A0ACC2XG97_9TREE</name>
<protein>
    <submittedName>
        <fullName evidence="1">Uncharacterized protein</fullName>
    </submittedName>
</protein>
<comment type="caution">
    <text evidence="1">The sequence shown here is derived from an EMBL/GenBank/DDBJ whole genome shotgun (WGS) entry which is preliminary data.</text>
</comment>
<reference evidence="1" key="1">
    <citation type="submission" date="2023-04" db="EMBL/GenBank/DDBJ databases">
        <title>Draft Genome sequencing of Naganishia species isolated from polar environments using Oxford Nanopore Technology.</title>
        <authorList>
            <person name="Leo P."/>
            <person name="Venkateswaran K."/>
        </authorList>
    </citation>
    <scope>NUCLEOTIDE SEQUENCE</scope>
    <source>
        <strain evidence="1">DBVPG 5303</strain>
    </source>
</reference>
<dbReference type="EMBL" id="JASBWV010000014">
    <property type="protein sequence ID" value="KAJ9122661.1"/>
    <property type="molecule type" value="Genomic_DNA"/>
</dbReference>
<accession>A0ACC2XG97</accession>
<evidence type="ECO:0000313" key="1">
    <source>
        <dbReference type="EMBL" id="KAJ9122661.1"/>
    </source>
</evidence>
<proteinExistence type="predicted"/>
<keyword evidence="2" id="KW-1185">Reference proteome</keyword>
<evidence type="ECO:0000313" key="2">
    <source>
        <dbReference type="Proteomes" id="UP001234202"/>
    </source>
</evidence>
<dbReference type="Proteomes" id="UP001234202">
    <property type="component" value="Unassembled WGS sequence"/>
</dbReference>
<gene>
    <name evidence="1" type="ORF">QFC24_004089</name>
</gene>
<sequence length="625" mass="70629">MTADIDDMSTPIHSDDEQAGPSTAPHKVHWNLERGMSLQGAMNARDVTREEEDASHQRKSSKQHREQRKRKSSEEWGKGRVEVVNERDRMDEHEAREERLRRRRREERRRREKERERERLRDEEAALEEEETSSLDDSPAEKRTIPKKKTSQDAEVDISKAAQDMDTSADEGTPDAAPGPAPATGFTEKHEGGPGEMEMKMKTPREDDEADAGCGGEKENGTDVGGNVRRRRKGVVSSLLGTRSRTANNDDRNDNDGEGRFRRARRRPSLKILRKRRRWEEGALFARSVEDAGSTDSSSGGSGSGSGDSRTSASDDTSEESDSGAGYTSEEDERRRRNRHRPRRAQDRDRDTRRRSRQVDEYNFPRGLASASSSRRSSQTTLTDHSKALPSSRRSSQHELGSRASHTSDRSSLRSRDPRQLRQVRRARRAMKEDLNEPYIPAYRSGHTDPTNPGSSLKVNQYWDSALRFVRLRSRGMSTEEAEEKGVQTGQYRSIAALIIATSGLVGPAAPRLAHLAPASGRDAETSKGQRKLAEYTNPREKSAKVIMDMTEDARAEAQEMGVPLDSREKVDLANEALMKVDKERGKGKPLRGRRHQREIKITKHISDIMERQEFIEHLAKALIK</sequence>
<organism evidence="1 2">
    <name type="scientific">Naganishia onofrii</name>
    <dbReference type="NCBI Taxonomy" id="1851511"/>
    <lineage>
        <taxon>Eukaryota</taxon>
        <taxon>Fungi</taxon>
        <taxon>Dikarya</taxon>
        <taxon>Basidiomycota</taxon>
        <taxon>Agaricomycotina</taxon>
        <taxon>Tremellomycetes</taxon>
        <taxon>Filobasidiales</taxon>
        <taxon>Filobasidiaceae</taxon>
        <taxon>Naganishia</taxon>
    </lineage>
</organism>